<evidence type="ECO:0000313" key="2">
    <source>
        <dbReference type="Proteomes" id="UP000194236"/>
    </source>
</evidence>
<protein>
    <submittedName>
        <fullName evidence="1">Uncharacterized protein</fullName>
    </submittedName>
</protein>
<dbReference type="Proteomes" id="UP000194236">
    <property type="component" value="Unassembled WGS sequence"/>
</dbReference>
<evidence type="ECO:0000313" key="1">
    <source>
        <dbReference type="EMBL" id="OTF70680.1"/>
    </source>
</evidence>
<proteinExistence type="predicted"/>
<keyword evidence="2" id="KW-1185">Reference proteome</keyword>
<gene>
    <name evidence="1" type="ORF">BLA29_006728</name>
</gene>
<organism evidence="1 2">
    <name type="scientific">Euroglyphus maynei</name>
    <name type="common">Mayne's house dust mite</name>
    <dbReference type="NCBI Taxonomy" id="6958"/>
    <lineage>
        <taxon>Eukaryota</taxon>
        <taxon>Metazoa</taxon>
        <taxon>Ecdysozoa</taxon>
        <taxon>Arthropoda</taxon>
        <taxon>Chelicerata</taxon>
        <taxon>Arachnida</taxon>
        <taxon>Acari</taxon>
        <taxon>Acariformes</taxon>
        <taxon>Sarcoptiformes</taxon>
        <taxon>Astigmata</taxon>
        <taxon>Psoroptidia</taxon>
        <taxon>Analgoidea</taxon>
        <taxon>Pyroglyphidae</taxon>
        <taxon>Pyroglyphinae</taxon>
        <taxon>Euroglyphus</taxon>
    </lineage>
</organism>
<accession>A0A1Y3AQF8</accession>
<dbReference type="AlphaFoldDB" id="A0A1Y3AQF8"/>
<name>A0A1Y3AQF8_EURMA</name>
<reference evidence="1 2" key="1">
    <citation type="submission" date="2017-03" db="EMBL/GenBank/DDBJ databases">
        <title>Genome Survey of Euroglyphus maynei.</title>
        <authorList>
            <person name="Arlian L.G."/>
            <person name="Morgan M.S."/>
            <person name="Rider S.D."/>
        </authorList>
    </citation>
    <scope>NUCLEOTIDE SEQUENCE [LARGE SCALE GENOMIC DNA]</scope>
    <source>
        <strain evidence="1">Arlian Lab</strain>
        <tissue evidence="1">Whole body</tissue>
    </source>
</reference>
<comment type="caution">
    <text evidence="1">The sequence shown here is derived from an EMBL/GenBank/DDBJ whole genome shotgun (WGS) entry which is preliminary data.</text>
</comment>
<sequence>MTNGQIKPLVIEIILNMPNIVALNSLDKSDGNAINPPACTPFIIIVIVVVAKNNRSSQLATVTNIRNRPPPNCVND</sequence>
<dbReference type="EMBL" id="MUJZ01064531">
    <property type="protein sequence ID" value="OTF70680.1"/>
    <property type="molecule type" value="Genomic_DNA"/>
</dbReference>